<feature type="transmembrane region" description="Helical" evidence="5">
    <location>
        <begin position="258"/>
        <end position="281"/>
    </location>
</feature>
<feature type="transmembrane region" description="Helical" evidence="5">
    <location>
        <begin position="62"/>
        <end position="83"/>
    </location>
</feature>
<dbReference type="OrthoDB" id="294541at2759"/>
<feature type="transmembrane region" description="Helical" evidence="5">
    <location>
        <begin position="475"/>
        <end position="496"/>
    </location>
</feature>
<feature type="transmembrane region" description="Helical" evidence="5">
    <location>
        <begin position="216"/>
        <end position="238"/>
    </location>
</feature>
<feature type="transmembrane region" description="Helical" evidence="5">
    <location>
        <begin position="376"/>
        <end position="394"/>
    </location>
</feature>
<evidence type="ECO:0000259" key="6">
    <source>
        <dbReference type="Pfam" id="PF01490"/>
    </source>
</evidence>
<feature type="transmembrane region" description="Helical" evidence="5">
    <location>
        <begin position="34"/>
        <end position="56"/>
    </location>
</feature>
<dbReference type="PANTHER" id="PTHR16189:SF13">
    <property type="entry name" value="AMINO ACID TRANSPORTER TRANSMEMBRANE DOMAIN-CONTAINING PROTEIN"/>
    <property type="match status" value="1"/>
</dbReference>
<keyword evidence="3 5" id="KW-1133">Transmembrane helix</keyword>
<evidence type="ECO:0000256" key="4">
    <source>
        <dbReference type="ARBA" id="ARBA00023136"/>
    </source>
</evidence>
<dbReference type="InterPro" id="IPR013057">
    <property type="entry name" value="AA_transpt_TM"/>
</dbReference>
<evidence type="ECO:0000256" key="3">
    <source>
        <dbReference type="ARBA" id="ARBA00022989"/>
    </source>
</evidence>
<dbReference type="EMBL" id="SNRW01013979">
    <property type="protein sequence ID" value="KAA6372003.1"/>
    <property type="molecule type" value="Genomic_DNA"/>
</dbReference>
<dbReference type="Pfam" id="PF01490">
    <property type="entry name" value="Aa_trans"/>
    <property type="match status" value="1"/>
</dbReference>
<comment type="caution">
    <text evidence="7">The sequence shown here is derived from an EMBL/GenBank/DDBJ whole genome shotgun (WGS) entry which is preliminary data.</text>
</comment>
<reference evidence="7 8" key="1">
    <citation type="submission" date="2019-03" db="EMBL/GenBank/DDBJ databases">
        <title>Single cell metagenomics reveals metabolic interactions within the superorganism composed of flagellate Streblomastix strix and complex community of Bacteroidetes bacteria on its surface.</title>
        <authorList>
            <person name="Treitli S.C."/>
            <person name="Kolisko M."/>
            <person name="Husnik F."/>
            <person name="Keeling P."/>
            <person name="Hampl V."/>
        </authorList>
    </citation>
    <scope>NUCLEOTIDE SEQUENCE [LARGE SCALE GENOMIC DNA]</scope>
    <source>
        <strain evidence="7">ST1C</strain>
    </source>
</reference>
<evidence type="ECO:0000256" key="2">
    <source>
        <dbReference type="ARBA" id="ARBA00022692"/>
    </source>
</evidence>
<proteinExistence type="predicted"/>
<feature type="transmembrane region" description="Helical" evidence="5">
    <location>
        <begin position="123"/>
        <end position="148"/>
    </location>
</feature>
<evidence type="ECO:0000256" key="5">
    <source>
        <dbReference type="SAM" id="Phobius"/>
    </source>
</evidence>
<dbReference type="AlphaFoldDB" id="A0A5J4UNT1"/>
<comment type="subcellular location">
    <subcellularLocation>
        <location evidence="1">Membrane</location>
    </subcellularLocation>
</comment>
<dbReference type="GO" id="GO:0016020">
    <property type="term" value="C:membrane"/>
    <property type="evidence" value="ECO:0007669"/>
    <property type="project" value="UniProtKB-SubCell"/>
</dbReference>
<evidence type="ECO:0000313" key="8">
    <source>
        <dbReference type="Proteomes" id="UP000324800"/>
    </source>
</evidence>
<feature type="non-terminal residue" evidence="7">
    <location>
        <position position="1"/>
    </location>
</feature>
<feature type="transmembrane region" description="Helical" evidence="5">
    <location>
        <begin position="301"/>
        <end position="324"/>
    </location>
</feature>
<feature type="domain" description="Amino acid transporter transmembrane" evidence="6">
    <location>
        <begin position="34"/>
        <end position="496"/>
    </location>
</feature>
<keyword evidence="4 5" id="KW-0472">Membrane</keyword>
<dbReference type="Proteomes" id="UP000324800">
    <property type="component" value="Unassembled WGS sequence"/>
</dbReference>
<dbReference type="PANTHER" id="PTHR16189">
    <property type="entry name" value="TRANSMEMBRANE PROTEIN 104-RELATED"/>
    <property type="match status" value="1"/>
</dbReference>
<evidence type="ECO:0000313" key="7">
    <source>
        <dbReference type="EMBL" id="KAA6372003.1"/>
    </source>
</evidence>
<organism evidence="7 8">
    <name type="scientific">Streblomastix strix</name>
    <dbReference type="NCBI Taxonomy" id="222440"/>
    <lineage>
        <taxon>Eukaryota</taxon>
        <taxon>Metamonada</taxon>
        <taxon>Preaxostyla</taxon>
        <taxon>Oxymonadida</taxon>
        <taxon>Streblomastigidae</taxon>
        <taxon>Streblomastix</taxon>
    </lineage>
</organism>
<evidence type="ECO:0000256" key="1">
    <source>
        <dbReference type="ARBA" id="ARBA00004370"/>
    </source>
</evidence>
<feature type="transmembrane region" description="Helical" evidence="5">
    <location>
        <begin position="182"/>
        <end position="204"/>
    </location>
</feature>
<dbReference type="Gene3D" id="1.20.1740.10">
    <property type="entry name" value="Amino acid/polyamine transporter I"/>
    <property type="match status" value="1"/>
</dbReference>
<accession>A0A5J4UNT1</accession>
<feature type="transmembrane region" description="Helical" evidence="5">
    <location>
        <begin position="406"/>
        <end position="426"/>
    </location>
</feature>
<gene>
    <name evidence="7" type="ORF">EZS28_032470</name>
</gene>
<protein>
    <recommendedName>
        <fullName evidence="6">Amino acid transporter transmembrane domain-containing protein</fullName>
    </recommendedName>
</protein>
<name>A0A5J4UNT1_9EUKA</name>
<feature type="transmembrane region" description="Helical" evidence="5">
    <location>
        <begin position="432"/>
        <end position="454"/>
    </location>
</feature>
<sequence length="501" mass="55997">FEAMENYKLAPMLLEQGGIDEDEHPHEIKTFNSLTGFGVVLNCIIGTGFFALPYGFQRSGLPLAIGFTLFAAMFSVLGAIFTLETMSRARGYEYAKERNIPHNSSMNKTTYKRYEMVIFAKTFGGLTGSIFVQIALVLYAFGALSAYISVFGSSLSNLIMRYIWQDPVDCVMEKDPSLNCQMMYSLCVFFFAVIVLILEIFELGNISFIQMFFTGYRILAFALIIISCIISLAYNGSYWVHPYISPSEIVPTEAQTHWYSFAMSGFNSLFSGAAFALNCAYNLPNALQSLNISRKRNSKGIVMAAIITSGSIYIIIASLIALTIGKDTLTFVILNWGRFGKHGFVPTGESGTVSEESWISVIIKLIVMLNPMMNQISVFPIIASSVGFSLYSFVPIKVRQALGTHVATLLFRYMASILPFIFALFIPKLGTIVEFAGLFAIFLVAIVPSVFQYLSKRKLGSEWKTPFSGWWSNNFFVLIDFIFGVVALIYLIYGFIRNRFK</sequence>
<keyword evidence="2 5" id="KW-0812">Transmembrane</keyword>